<organism evidence="11 12">
    <name type="scientific">Virgibacillus salarius</name>
    <dbReference type="NCBI Taxonomy" id="447199"/>
    <lineage>
        <taxon>Bacteria</taxon>
        <taxon>Bacillati</taxon>
        <taxon>Bacillota</taxon>
        <taxon>Bacilli</taxon>
        <taxon>Bacillales</taxon>
        <taxon>Bacillaceae</taxon>
        <taxon>Virgibacillus</taxon>
    </lineage>
</organism>
<dbReference type="InterPro" id="IPR020449">
    <property type="entry name" value="Tscrpt_reg_AraC-type_HTH"/>
</dbReference>
<evidence type="ECO:0000256" key="1">
    <source>
        <dbReference type="ARBA" id="ARBA00004496"/>
    </source>
</evidence>
<dbReference type="PROSITE" id="PS50110">
    <property type="entry name" value="RESPONSE_REGULATORY"/>
    <property type="match status" value="1"/>
</dbReference>
<dbReference type="SUPFAM" id="SSF52172">
    <property type="entry name" value="CheY-like"/>
    <property type="match status" value="1"/>
</dbReference>
<comment type="caution">
    <text evidence="11">The sequence shown here is derived from an EMBL/GenBank/DDBJ whole genome shotgun (WGS) entry which is preliminary data.</text>
</comment>
<dbReference type="SMART" id="SM00448">
    <property type="entry name" value="REC"/>
    <property type="match status" value="1"/>
</dbReference>
<dbReference type="PROSITE" id="PS01124">
    <property type="entry name" value="HTH_ARAC_FAMILY_2"/>
    <property type="match status" value="1"/>
</dbReference>
<dbReference type="PANTHER" id="PTHR42713">
    <property type="entry name" value="HISTIDINE KINASE-RELATED"/>
    <property type="match status" value="1"/>
</dbReference>
<dbReference type="PANTHER" id="PTHR42713:SF3">
    <property type="entry name" value="TRANSCRIPTIONAL REGULATORY PROTEIN HPTR"/>
    <property type="match status" value="1"/>
</dbReference>
<name>A0A941DXU4_9BACI</name>
<evidence type="ECO:0000256" key="5">
    <source>
        <dbReference type="ARBA" id="ARBA00023015"/>
    </source>
</evidence>
<dbReference type="PRINTS" id="PR00032">
    <property type="entry name" value="HTHARAC"/>
</dbReference>
<evidence type="ECO:0000313" key="12">
    <source>
        <dbReference type="Proteomes" id="UP000675284"/>
    </source>
</evidence>
<protein>
    <submittedName>
        <fullName evidence="11">Response regulator</fullName>
    </submittedName>
</protein>
<gene>
    <name evidence="11" type="ORF">KCX74_16730</name>
</gene>
<evidence type="ECO:0000259" key="9">
    <source>
        <dbReference type="PROSITE" id="PS01124"/>
    </source>
</evidence>
<dbReference type="InterPro" id="IPR009057">
    <property type="entry name" value="Homeodomain-like_sf"/>
</dbReference>
<feature type="domain" description="HTH araC/xylS-type" evidence="9">
    <location>
        <begin position="397"/>
        <end position="495"/>
    </location>
</feature>
<dbReference type="AlphaFoldDB" id="A0A941DXU4"/>
<evidence type="ECO:0000256" key="8">
    <source>
        <dbReference type="PROSITE-ProRule" id="PRU00169"/>
    </source>
</evidence>
<keyword evidence="12" id="KW-1185">Reference proteome</keyword>
<proteinExistence type="predicted"/>
<evidence type="ECO:0000256" key="4">
    <source>
        <dbReference type="ARBA" id="ARBA00023012"/>
    </source>
</evidence>
<dbReference type="RefSeq" id="WP_166530819.1">
    <property type="nucleotide sequence ID" value="NZ_JAGSOT010000065.1"/>
</dbReference>
<feature type="domain" description="Response regulatory" evidence="10">
    <location>
        <begin position="2"/>
        <end position="119"/>
    </location>
</feature>
<dbReference type="SUPFAM" id="SSF46689">
    <property type="entry name" value="Homeodomain-like"/>
    <property type="match status" value="1"/>
</dbReference>
<keyword evidence="3 8" id="KW-0597">Phosphoprotein</keyword>
<evidence type="ECO:0000256" key="2">
    <source>
        <dbReference type="ARBA" id="ARBA00022490"/>
    </source>
</evidence>
<dbReference type="Gene3D" id="3.40.50.2300">
    <property type="match status" value="1"/>
</dbReference>
<dbReference type="GO" id="GO:0005737">
    <property type="term" value="C:cytoplasm"/>
    <property type="evidence" value="ECO:0007669"/>
    <property type="project" value="UniProtKB-SubCell"/>
</dbReference>
<dbReference type="SMART" id="SM00342">
    <property type="entry name" value="HTH_ARAC"/>
    <property type="match status" value="1"/>
</dbReference>
<evidence type="ECO:0000313" key="11">
    <source>
        <dbReference type="EMBL" id="MBR7797676.1"/>
    </source>
</evidence>
<keyword evidence="7" id="KW-0804">Transcription</keyword>
<dbReference type="GO" id="GO:0043565">
    <property type="term" value="F:sequence-specific DNA binding"/>
    <property type="evidence" value="ECO:0007669"/>
    <property type="project" value="InterPro"/>
</dbReference>
<evidence type="ECO:0000256" key="6">
    <source>
        <dbReference type="ARBA" id="ARBA00023125"/>
    </source>
</evidence>
<dbReference type="GO" id="GO:0000160">
    <property type="term" value="P:phosphorelay signal transduction system"/>
    <property type="evidence" value="ECO:0007669"/>
    <property type="project" value="UniProtKB-KW"/>
</dbReference>
<dbReference type="CDD" id="cd17536">
    <property type="entry name" value="REC_YesN-like"/>
    <property type="match status" value="1"/>
</dbReference>
<reference evidence="11" key="1">
    <citation type="submission" date="2021-04" db="EMBL/GenBank/DDBJ databases">
        <title>Isolation and polyphasic classification of algal microorganism.</title>
        <authorList>
            <person name="Wang S."/>
        </authorList>
    </citation>
    <scope>NUCLEOTIDE SEQUENCE</scope>
    <source>
        <strain evidence="11">720a</strain>
    </source>
</reference>
<dbReference type="InterPro" id="IPR011006">
    <property type="entry name" value="CheY-like_superfamily"/>
</dbReference>
<evidence type="ECO:0000256" key="3">
    <source>
        <dbReference type="ARBA" id="ARBA00022553"/>
    </source>
</evidence>
<keyword evidence="5" id="KW-0805">Transcription regulation</keyword>
<evidence type="ECO:0000256" key="7">
    <source>
        <dbReference type="ARBA" id="ARBA00023163"/>
    </source>
</evidence>
<dbReference type="InterPro" id="IPR001789">
    <property type="entry name" value="Sig_transdc_resp-reg_receiver"/>
</dbReference>
<sequence>MRVLIADDEIIIREGMANVIPWNDYGLTLLRPAASAEEVIERLDDEKPDILITDIQMNDMNGLELVAYLGENEYQIESILLTGYDDFHFIQEAIRQDVCDYLLKTSSPEEIITAVKRAKKRLEKDKEYSQWKESEQEQLNRMKLEKLIAEGLDYHELMDVVDVIPELAHPPFQLLYMDIELELETLRKYEALWNSYLFGKWFTHENALLIVVKRDPYLADDYLLQMAIKKVNALFHKPILASEVVTTLSSIRELYSEITSLQLFQWILVDCKLIQVEHIRQRKGIVCDDTMEENLQHVISLIKMGDKSKLEEWIREIVHWLFSHPQATPDSIQFYVQNLYMEVIKYVDQMAGRMENYRAIPSASEWFKQPIPILFALFQILLTDFHTHYQKHANYVEETIYYIDKHLGQAISLNDVANHIQIHPNYLSELIRKRTGRSYIGLLTELRMKKATEFLQHSSIAINHIAKRVGYNDRKYFTKQFKKKYGYTPTQYRRKLDR</sequence>
<dbReference type="Pfam" id="PF12833">
    <property type="entry name" value="HTH_18"/>
    <property type="match status" value="1"/>
</dbReference>
<dbReference type="Gene3D" id="1.10.10.60">
    <property type="entry name" value="Homeodomain-like"/>
    <property type="match status" value="2"/>
</dbReference>
<accession>A0A941DXU4</accession>
<keyword evidence="4" id="KW-0902">Two-component regulatory system</keyword>
<dbReference type="EMBL" id="JAGSOT010000065">
    <property type="protein sequence ID" value="MBR7797676.1"/>
    <property type="molecule type" value="Genomic_DNA"/>
</dbReference>
<comment type="subcellular location">
    <subcellularLocation>
        <location evidence="1">Cytoplasm</location>
    </subcellularLocation>
</comment>
<dbReference type="Pfam" id="PF00072">
    <property type="entry name" value="Response_reg"/>
    <property type="match status" value="1"/>
</dbReference>
<dbReference type="Proteomes" id="UP000675284">
    <property type="component" value="Unassembled WGS sequence"/>
</dbReference>
<feature type="modified residue" description="4-aspartylphosphate" evidence="8">
    <location>
        <position position="54"/>
    </location>
</feature>
<dbReference type="GO" id="GO:0003700">
    <property type="term" value="F:DNA-binding transcription factor activity"/>
    <property type="evidence" value="ECO:0007669"/>
    <property type="project" value="InterPro"/>
</dbReference>
<dbReference type="InterPro" id="IPR018060">
    <property type="entry name" value="HTH_AraC"/>
</dbReference>
<keyword evidence="2" id="KW-0963">Cytoplasm</keyword>
<evidence type="ECO:0000259" key="10">
    <source>
        <dbReference type="PROSITE" id="PS50110"/>
    </source>
</evidence>
<keyword evidence="6" id="KW-0238">DNA-binding</keyword>
<dbReference type="InterPro" id="IPR051552">
    <property type="entry name" value="HptR"/>
</dbReference>